<protein>
    <recommendedName>
        <fullName evidence="2">Myb/SANT-like domain-containing protein</fullName>
    </recommendedName>
</protein>
<dbReference type="InterPro" id="IPR045026">
    <property type="entry name" value="LIMYB"/>
</dbReference>
<feature type="region of interest" description="Disordered" evidence="1">
    <location>
        <begin position="157"/>
        <end position="184"/>
    </location>
</feature>
<feature type="domain" description="Myb/SANT-like" evidence="2">
    <location>
        <begin position="22"/>
        <end position="118"/>
    </location>
</feature>
<evidence type="ECO:0000256" key="1">
    <source>
        <dbReference type="SAM" id="MobiDB-lite"/>
    </source>
</evidence>
<dbReference type="Pfam" id="PF12776">
    <property type="entry name" value="Myb_DNA-bind_3"/>
    <property type="match status" value="1"/>
</dbReference>
<evidence type="ECO:0000259" key="2">
    <source>
        <dbReference type="Pfam" id="PF12776"/>
    </source>
</evidence>
<comment type="caution">
    <text evidence="3">The sequence shown here is derived from an EMBL/GenBank/DDBJ whole genome shotgun (WGS) entry which is preliminary data.</text>
</comment>
<dbReference type="InterPro" id="IPR024752">
    <property type="entry name" value="Myb/SANT-like_dom"/>
</dbReference>
<dbReference type="OrthoDB" id="686198at2759"/>
<feature type="compositionally biased region" description="Basic and acidic residues" evidence="1">
    <location>
        <begin position="159"/>
        <end position="171"/>
    </location>
</feature>
<dbReference type="PANTHER" id="PTHR47584:SF14">
    <property type="entry name" value="L10-INTERACTING MYB DOMAIN-CONTAINING PROTEIN-LIKE"/>
    <property type="match status" value="1"/>
</dbReference>
<evidence type="ECO:0000313" key="4">
    <source>
        <dbReference type="Proteomes" id="UP000554482"/>
    </source>
</evidence>
<dbReference type="Proteomes" id="UP000554482">
    <property type="component" value="Unassembled WGS sequence"/>
</dbReference>
<organism evidence="3 4">
    <name type="scientific">Thalictrum thalictroides</name>
    <name type="common">Rue-anemone</name>
    <name type="synonym">Anemone thalictroides</name>
    <dbReference type="NCBI Taxonomy" id="46969"/>
    <lineage>
        <taxon>Eukaryota</taxon>
        <taxon>Viridiplantae</taxon>
        <taxon>Streptophyta</taxon>
        <taxon>Embryophyta</taxon>
        <taxon>Tracheophyta</taxon>
        <taxon>Spermatophyta</taxon>
        <taxon>Magnoliopsida</taxon>
        <taxon>Ranunculales</taxon>
        <taxon>Ranunculaceae</taxon>
        <taxon>Thalictroideae</taxon>
        <taxon>Thalictrum</taxon>
    </lineage>
</organism>
<sequence>MSSSKNTLLPFEQASEEAQADWRPAQESFMINWMKEQVIARGEGRVAGTFSKSEWIELRKECYKAWGMKYSSKAFKNKFTSLKERFKEFKKLVEAASGLGWNLVLSTIDASDIWWNEYGKAHPKMKYLKRFRGLGCPEYKDLEVIFGDTIATGHLQTTENHDFDSTDRDDSPNDVTAESHAPPNFDFDMRHTLEDEMFKKYENDELIVKGEGGNNMANQASTSGHRGMDVVRDGICRGMSTYYRLPM</sequence>
<dbReference type="PANTHER" id="PTHR47584">
    <property type="match status" value="1"/>
</dbReference>
<dbReference type="AlphaFoldDB" id="A0A7J6WXS1"/>
<keyword evidence="4" id="KW-1185">Reference proteome</keyword>
<reference evidence="3 4" key="1">
    <citation type="submission" date="2020-06" db="EMBL/GenBank/DDBJ databases">
        <title>Transcriptomic and genomic resources for Thalictrum thalictroides and T. hernandezii: Facilitating candidate gene discovery in an emerging model plant lineage.</title>
        <authorList>
            <person name="Arias T."/>
            <person name="Riano-Pachon D.M."/>
            <person name="Di Stilio V.S."/>
        </authorList>
    </citation>
    <scope>NUCLEOTIDE SEQUENCE [LARGE SCALE GENOMIC DNA]</scope>
    <source>
        <strain evidence="4">cv. WT478/WT964</strain>
        <tissue evidence="3">Leaves</tissue>
    </source>
</reference>
<proteinExistence type="predicted"/>
<evidence type="ECO:0000313" key="3">
    <source>
        <dbReference type="EMBL" id="KAF5201863.1"/>
    </source>
</evidence>
<name>A0A7J6WXS1_THATH</name>
<gene>
    <name evidence="3" type="ORF">FRX31_008551</name>
</gene>
<accession>A0A7J6WXS1</accession>
<dbReference type="EMBL" id="JABWDY010008873">
    <property type="protein sequence ID" value="KAF5201863.1"/>
    <property type="molecule type" value="Genomic_DNA"/>
</dbReference>